<dbReference type="Proteomes" id="UP001151516">
    <property type="component" value="Unassembled WGS sequence"/>
</dbReference>
<dbReference type="GO" id="GO:0045905">
    <property type="term" value="P:positive regulation of translational termination"/>
    <property type="evidence" value="ECO:0007669"/>
    <property type="project" value="TreeGrafter"/>
</dbReference>
<accession>A0A9W8GG42</accession>
<dbReference type="EMBL" id="JANBTX010000068">
    <property type="protein sequence ID" value="KAJ2687579.1"/>
    <property type="molecule type" value="Genomic_DNA"/>
</dbReference>
<dbReference type="PANTHER" id="PTHR12480">
    <property type="entry name" value="ARGININE DEMETHYLASE AND LYSYL-HYDROXYLASE JMJD"/>
    <property type="match status" value="1"/>
</dbReference>
<sequence>MDVDCIERRENISIDEFVECFLEPNRPVILGATFTQHWPARRDWVTTEGTPNFERLSTLYPTDLVEVADCDTTYFSDHERTTMPLTEFIAKWQKGEQRLYCKDWHFTRSPSQYQAYWPLPHLSNDWLNTYYEEEKNDDYRFCYMGGQGTWTAFHEDVFRSYSWSSNICGQKRWILVPPGQNHLFTDDAGNWVHSLVDYDRARFPRLHELKSLELVQGPGETVFVPSGWWHQVQNIGDTISINHNWTNEFNLQGMFDRLGHDLRCVRHALRDVTDMEGFEDHAQMVLRVNSGMDFGGFFAFVKHMANVYLGHCNADSLPLPAADSEPRCYERARNCVDRYFLLPDSVRRALTRIDAVLEMLEGDPTTALISGDLKRQVAILRTTIAQWLEEYYS</sequence>
<organism evidence="2 3">
    <name type="scientific">Coemansia spiralis</name>
    <dbReference type="NCBI Taxonomy" id="417178"/>
    <lineage>
        <taxon>Eukaryota</taxon>
        <taxon>Fungi</taxon>
        <taxon>Fungi incertae sedis</taxon>
        <taxon>Zoopagomycota</taxon>
        <taxon>Kickxellomycotina</taxon>
        <taxon>Kickxellomycetes</taxon>
        <taxon>Kickxellales</taxon>
        <taxon>Kickxellaceae</taxon>
        <taxon>Coemansia</taxon>
    </lineage>
</organism>
<dbReference type="AlphaFoldDB" id="A0A9W8GG42"/>
<comment type="caution">
    <text evidence="2">The sequence shown here is derived from an EMBL/GenBank/DDBJ whole genome shotgun (WGS) entry which is preliminary data.</text>
</comment>
<gene>
    <name evidence="2" type="ORF">IWW39_002817</name>
</gene>
<protein>
    <recommendedName>
        <fullName evidence="1">JmjC domain-containing protein</fullName>
    </recommendedName>
</protein>
<dbReference type="PROSITE" id="PS51184">
    <property type="entry name" value="JMJC"/>
    <property type="match status" value="1"/>
</dbReference>
<feature type="domain" description="JmjC" evidence="1">
    <location>
        <begin position="108"/>
        <end position="262"/>
    </location>
</feature>
<evidence type="ECO:0000313" key="2">
    <source>
        <dbReference type="EMBL" id="KAJ2687579.1"/>
    </source>
</evidence>
<dbReference type="SUPFAM" id="SSF51197">
    <property type="entry name" value="Clavaminate synthase-like"/>
    <property type="match status" value="1"/>
</dbReference>
<dbReference type="GO" id="GO:0016706">
    <property type="term" value="F:2-oxoglutarate-dependent dioxygenase activity"/>
    <property type="evidence" value="ECO:0007669"/>
    <property type="project" value="TreeGrafter"/>
</dbReference>
<keyword evidence="3" id="KW-1185">Reference proteome</keyword>
<dbReference type="InterPro" id="IPR003347">
    <property type="entry name" value="JmjC_dom"/>
</dbReference>
<dbReference type="SMART" id="SM00558">
    <property type="entry name" value="JmjC"/>
    <property type="match status" value="1"/>
</dbReference>
<evidence type="ECO:0000313" key="3">
    <source>
        <dbReference type="Proteomes" id="UP001151516"/>
    </source>
</evidence>
<dbReference type="GO" id="GO:0005634">
    <property type="term" value="C:nucleus"/>
    <property type="evidence" value="ECO:0007669"/>
    <property type="project" value="TreeGrafter"/>
</dbReference>
<evidence type="ECO:0000259" key="1">
    <source>
        <dbReference type="PROSITE" id="PS51184"/>
    </source>
</evidence>
<dbReference type="OrthoDB" id="424465at2759"/>
<dbReference type="Pfam" id="PF13621">
    <property type="entry name" value="Cupin_8"/>
    <property type="match status" value="1"/>
</dbReference>
<name>A0A9W8GG42_9FUNG</name>
<dbReference type="InterPro" id="IPR041667">
    <property type="entry name" value="Cupin_8"/>
</dbReference>
<reference evidence="2" key="1">
    <citation type="submission" date="2022-07" db="EMBL/GenBank/DDBJ databases">
        <title>Phylogenomic reconstructions and comparative analyses of Kickxellomycotina fungi.</title>
        <authorList>
            <person name="Reynolds N.K."/>
            <person name="Stajich J.E."/>
            <person name="Barry K."/>
            <person name="Grigoriev I.V."/>
            <person name="Crous P."/>
            <person name="Smith M.E."/>
        </authorList>
    </citation>
    <scope>NUCLEOTIDE SEQUENCE</scope>
    <source>
        <strain evidence="2">CBS 109367</strain>
    </source>
</reference>
<dbReference type="PANTHER" id="PTHR12480:SF6">
    <property type="entry name" value="2-OXOGLUTARATE AND IRON-DEPENDENT OXYGENASE JMJD4"/>
    <property type="match status" value="1"/>
</dbReference>
<dbReference type="GO" id="GO:0043565">
    <property type="term" value="F:sequence-specific DNA binding"/>
    <property type="evidence" value="ECO:0007669"/>
    <property type="project" value="TreeGrafter"/>
</dbReference>
<dbReference type="Gene3D" id="2.60.120.650">
    <property type="entry name" value="Cupin"/>
    <property type="match status" value="1"/>
</dbReference>
<dbReference type="GO" id="GO:0005737">
    <property type="term" value="C:cytoplasm"/>
    <property type="evidence" value="ECO:0007669"/>
    <property type="project" value="TreeGrafter"/>
</dbReference>
<dbReference type="InterPro" id="IPR050910">
    <property type="entry name" value="JMJD6_ArgDemeth/LysHydrox"/>
</dbReference>
<proteinExistence type="predicted"/>